<proteinExistence type="predicted"/>
<reference evidence="2" key="1">
    <citation type="submission" date="2003-08" db="EMBL/GenBank/DDBJ databases">
        <authorList>
            <person name="Birren B."/>
            <person name="Nusbaum C."/>
            <person name="Abebe A."/>
            <person name="Abouelleil A."/>
            <person name="Adekoya E."/>
            <person name="Ait-zahra M."/>
            <person name="Allen N."/>
            <person name="Allen T."/>
            <person name="An P."/>
            <person name="Anderson M."/>
            <person name="Anderson S."/>
            <person name="Arachchi H."/>
            <person name="Armbruster J."/>
            <person name="Bachantsang P."/>
            <person name="Baldwin J."/>
            <person name="Barry A."/>
            <person name="Bayul T."/>
            <person name="Blitshsteyn B."/>
            <person name="Bloom T."/>
            <person name="Blye J."/>
            <person name="Boguslavskiy L."/>
            <person name="Borowsky M."/>
            <person name="Boukhgalter B."/>
            <person name="Brunache A."/>
            <person name="Butler J."/>
            <person name="Calixte N."/>
            <person name="Calvo S."/>
            <person name="Camarata J."/>
            <person name="Campo K."/>
            <person name="Chang J."/>
            <person name="Cheshatsang Y."/>
            <person name="Citroen M."/>
            <person name="Collymore A."/>
            <person name="Considine T."/>
            <person name="Cook A."/>
            <person name="Cooke P."/>
            <person name="Corum B."/>
            <person name="Cuomo C."/>
            <person name="David R."/>
            <person name="Dawoe T."/>
            <person name="Degray S."/>
            <person name="Dodge S."/>
            <person name="Dooley K."/>
            <person name="Dorje P."/>
            <person name="Dorjee K."/>
            <person name="Dorris L."/>
            <person name="Duffey N."/>
            <person name="Dupes A."/>
            <person name="Elkins T."/>
            <person name="Engels R."/>
            <person name="Erickson J."/>
            <person name="Farina A."/>
            <person name="Faro S."/>
            <person name="Ferreira P."/>
            <person name="Fischer H."/>
            <person name="Fitzgerald M."/>
            <person name="Foley K."/>
            <person name="Gage D."/>
            <person name="Galagan J."/>
            <person name="Gearin G."/>
            <person name="Gnerre S."/>
            <person name="Gnirke A."/>
            <person name="Goyette A."/>
            <person name="Graham J."/>
            <person name="Grandbois E."/>
            <person name="Gyaltsen K."/>
            <person name="Hafez N."/>
            <person name="Hagopian D."/>
            <person name="Hagos B."/>
            <person name="Hall J."/>
            <person name="Hatcher B."/>
            <person name="Heller A."/>
            <person name="Higgins H."/>
            <person name="Honan T."/>
            <person name="Horn A."/>
            <person name="Houde N."/>
            <person name="Hughes L."/>
            <person name="Hulme W."/>
            <person name="Husby E."/>
            <person name="Iliev I."/>
            <person name="Jaffe D."/>
            <person name="Jones C."/>
            <person name="Kamal M."/>
            <person name="Kamat A."/>
            <person name="Kamvysselis M."/>
            <person name="Karlsson E."/>
            <person name="Kells C."/>
            <person name="Kieu A."/>
            <person name="Kisner P."/>
            <person name="Kodira C."/>
            <person name="Kulbokas E."/>
            <person name="Labutti K."/>
            <person name="Lama D."/>
            <person name="Landers T."/>
            <person name="Leger J."/>
            <person name="Levine S."/>
            <person name="Lewis D."/>
            <person name="Lewis T."/>
            <person name="Lindblad-toh K."/>
            <person name="Liu X."/>
            <person name="Lokyitsang T."/>
            <person name="Lokyitsang Y."/>
            <person name="Lucien O."/>
            <person name="Lui A."/>
            <person name="Ma L.J."/>
            <person name="Mabbitt R."/>
            <person name="Macdonald J."/>
            <person name="Maclean C."/>
            <person name="Major J."/>
            <person name="Manning J."/>
            <person name="Marabella R."/>
            <person name="Maru K."/>
            <person name="Matthews C."/>
            <person name="Mauceli E."/>
            <person name="Mccarthy M."/>
            <person name="Mcdonough S."/>
            <person name="Mcghee T."/>
            <person name="Meldrim J."/>
            <person name="Meneus L."/>
            <person name="Mesirov J."/>
            <person name="Mihalev A."/>
            <person name="Mihova T."/>
            <person name="Mikkelsen T."/>
            <person name="Mlenga V."/>
            <person name="Moru K."/>
            <person name="Mozes J."/>
            <person name="Mulrain L."/>
            <person name="Munson G."/>
            <person name="Naylor J."/>
            <person name="Newes C."/>
            <person name="Nguyen C."/>
            <person name="Nguyen N."/>
            <person name="Nguyen T."/>
            <person name="Nicol R."/>
            <person name="Nielsen C."/>
            <person name="Nizzari M."/>
            <person name="Norbu C."/>
            <person name="Norbu N."/>
            <person name="O'donnell P."/>
            <person name="Okoawo O."/>
            <person name="O'leary S."/>
            <person name="Omotosho B."/>
            <person name="O'neill K."/>
            <person name="Osman S."/>
            <person name="Parker S."/>
            <person name="Perrin D."/>
            <person name="Phunkhang P."/>
            <person name="Piqani B."/>
            <person name="Purcell S."/>
            <person name="Rachupka T."/>
            <person name="Ramasamy U."/>
            <person name="Rameau R."/>
            <person name="Ray V."/>
            <person name="Raymond C."/>
            <person name="Retta R."/>
            <person name="Richardson S."/>
            <person name="Rise C."/>
            <person name="Rodriguez J."/>
            <person name="Rogers J."/>
            <person name="Rogov P."/>
            <person name="Rutman M."/>
            <person name="Schupbach R."/>
            <person name="Seaman C."/>
            <person name="Settipalli S."/>
            <person name="Sharpe T."/>
            <person name="Sheridan J."/>
            <person name="Sherpa N."/>
            <person name="Shi J."/>
            <person name="Smirnov S."/>
            <person name="Smith C."/>
            <person name="Sougnez C."/>
            <person name="Spencer B."/>
            <person name="Stalker J."/>
            <person name="Stange-thomann N."/>
            <person name="Stavropoulos S."/>
            <person name="Stetson K."/>
            <person name="Stone C."/>
            <person name="Stone S."/>
            <person name="Stubbs M."/>
            <person name="Talamas J."/>
            <person name="Tchuinga P."/>
            <person name="Tenzing P."/>
            <person name="Tesfaye S."/>
            <person name="Theodore J."/>
            <person name="Thoulutsang Y."/>
            <person name="Topham K."/>
            <person name="Towey S."/>
            <person name="Tsamla T."/>
            <person name="Tsomo N."/>
            <person name="Vallee D."/>
            <person name="Vassiliev H."/>
            <person name="Venkataraman V."/>
            <person name="Vinson J."/>
            <person name="Vo A."/>
            <person name="Wade C."/>
            <person name="Wang S."/>
            <person name="Wangchuk T."/>
            <person name="Wangdi T."/>
            <person name="Whittaker C."/>
            <person name="Wilkinson J."/>
            <person name="Wu Y."/>
            <person name="Wyman D."/>
            <person name="Yadav S."/>
            <person name="Yang S."/>
            <person name="Yang X."/>
            <person name="Yeager S."/>
            <person name="Yee E."/>
            <person name="Young G."/>
            <person name="Zainoun J."/>
            <person name="Zembeck L."/>
            <person name="Zimmer A."/>
            <person name="Zody M."/>
            <person name="Lander E."/>
        </authorList>
    </citation>
    <scope>NUCLEOTIDE SEQUENCE [LARGE SCALE GENOMIC DNA]</scope>
</reference>
<keyword evidence="2" id="KW-1185">Reference proteome</keyword>
<dbReference type="PANTHER" id="PTHR45816">
    <property type="entry name" value="MIR DOMAIN-CONTAINING PROTEIN"/>
    <property type="match status" value="1"/>
</dbReference>
<dbReference type="InterPro" id="IPR015925">
    <property type="entry name" value="Ryanodine_IP3_receptor"/>
</dbReference>
<reference evidence="1" key="3">
    <citation type="submission" date="2025-09" db="UniProtKB">
        <authorList>
            <consortium name="Ensembl"/>
        </authorList>
    </citation>
    <scope>IDENTIFICATION</scope>
</reference>
<accession>H2YYV0</accession>
<dbReference type="AlphaFoldDB" id="H2YYV0"/>
<evidence type="ECO:0000313" key="1">
    <source>
        <dbReference type="Ensembl" id="ENSCSAVP00000010511.1"/>
    </source>
</evidence>
<dbReference type="GO" id="GO:0006816">
    <property type="term" value="P:calcium ion transport"/>
    <property type="evidence" value="ECO:0007669"/>
    <property type="project" value="InterPro"/>
</dbReference>
<reference evidence="1" key="2">
    <citation type="submission" date="2025-08" db="UniProtKB">
        <authorList>
            <consortium name="Ensembl"/>
        </authorList>
    </citation>
    <scope>IDENTIFICATION</scope>
</reference>
<dbReference type="GeneTree" id="ENSGT00940000167397"/>
<evidence type="ECO:0000313" key="2">
    <source>
        <dbReference type="Proteomes" id="UP000007875"/>
    </source>
</evidence>
<dbReference type="HOGENOM" id="CLU_1285864_0_0_1"/>
<name>H2YYV0_CIOSA</name>
<sequence length="215" mass="24077">MMTVHISFNKEQDTQVRGASVEDSRRGEALRQILLSRYYGSNYHHLRDLAQRDNSSTRGSSTSIFRKTELTLEEVQCHLKKEGATDLVINLIIGNYSEKIFHESVLLGIALLEGGNNDNQTSFYNQLLQDQGSEKFFEVFHEKIEAAQLELKNSSTVNASELLTRAADPGTSSWSREDPTSNNLKQLAPELVEELADAAGQTKKAIENVQRPHVA</sequence>
<protein>
    <submittedName>
        <fullName evidence="1">Uncharacterized protein</fullName>
    </submittedName>
</protein>
<dbReference type="PANTHER" id="PTHR45816:SF4">
    <property type="entry name" value="RYR_IP3R HOMOLOGY ASSOCIATED DOMAIN-CONTAINING PROTEIN"/>
    <property type="match status" value="1"/>
</dbReference>
<dbReference type="Ensembl" id="ENSCSAVT00000010638.1">
    <property type="protein sequence ID" value="ENSCSAVP00000010511.1"/>
    <property type="gene ID" value="ENSCSAVG00000006185.1"/>
</dbReference>
<dbReference type="Proteomes" id="UP000007875">
    <property type="component" value="Unassembled WGS sequence"/>
</dbReference>
<organism evidence="1 2">
    <name type="scientific">Ciona savignyi</name>
    <name type="common">Pacific transparent sea squirt</name>
    <dbReference type="NCBI Taxonomy" id="51511"/>
    <lineage>
        <taxon>Eukaryota</taxon>
        <taxon>Metazoa</taxon>
        <taxon>Chordata</taxon>
        <taxon>Tunicata</taxon>
        <taxon>Ascidiacea</taxon>
        <taxon>Phlebobranchia</taxon>
        <taxon>Cionidae</taxon>
        <taxon>Ciona</taxon>
    </lineage>
</organism>